<gene>
    <name evidence="2" type="ORF">ACFSAH_11775</name>
</gene>
<name>A0ABW4IF08_9SPHI</name>
<keyword evidence="1" id="KW-1133">Transmembrane helix</keyword>
<sequence>MQTNLRDSSALSEISREWDHAHSELYQVSIISQQPFQWYPDSGVRLDGGQLVISRLKQNRQREKMMDQREQHLLKGEEKRAIERKQIKQKEVRQDKRGNGFKWIVGGVLILLGLGWWWVRR</sequence>
<dbReference type="EMBL" id="JBHUDG010000018">
    <property type="protein sequence ID" value="MFD1630562.1"/>
    <property type="molecule type" value="Genomic_DNA"/>
</dbReference>
<protein>
    <submittedName>
        <fullName evidence="2">Uncharacterized protein</fullName>
    </submittedName>
</protein>
<keyword evidence="1" id="KW-0812">Transmembrane</keyword>
<organism evidence="2 3">
    <name type="scientific">Pseudopedobacter beijingensis</name>
    <dbReference type="NCBI Taxonomy" id="1207056"/>
    <lineage>
        <taxon>Bacteria</taxon>
        <taxon>Pseudomonadati</taxon>
        <taxon>Bacteroidota</taxon>
        <taxon>Sphingobacteriia</taxon>
        <taxon>Sphingobacteriales</taxon>
        <taxon>Sphingobacteriaceae</taxon>
        <taxon>Pseudopedobacter</taxon>
    </lineage>
</organism>
<accession>A0ABW4IF08</accession>
<dbReference type="Proteomes" id="UP001597118">
    <property type="component" value="Unassembled WGS sequence"/>
</dbReference>
<keyword evidence="3" id="KW-1185">Reference proteome</keyword>
<reference evidence="3" key="1">
    <citation type="journal article" date="2019" name="Int. J. Syst. Evol. Microbiol.">
        <title>The Global Catalogue of Microorganisms (GCM) 10K type strain sequencing project: providing services to taxonomists for standard genome sequencing and annotation.</title>
        <authorList>
            <consortium name="The Broad Institute Genomics Platform"/>
            <consortium name="The Broad Institute Genome Sequencing Center for Infectious Disease"/>
            <person name="Wu L."/>
            <person name="Ma J."/>
        </authorList>
    </citation>
    <scope>NUCLEOTIDE SEQUENCE [LARGE SCALE GENOMIC DNA]</scope>
    <source>
        <strain evidence="3">CCUG 53762</strain>
    </source>
</reference>
<feature type="transmembrane region" description="Helical" evidence="1">
    <location>
        <begin position="100"/>
        <end position="119"/>
    </location>
</feature>
<keyword evidence="1" id="KW-0472">Membrane</keyword>
<comment type="caution">
    <text evidence="2">The sequence shown here is derived from an EMBL/GenBank/DDBJ whole genome shotgun (WGS) entry which is preliminary data.</text>
</comment>
<evidence type="ECO:0000313" key="3">
    <source>
        <dbReference type="Proteomes" id="UP001597118"/>
    </source>
</evidence>
<proteinExistence type="predicted"/>
<evidence type="ECO:0000256" key="1">
    <source>
        <dbReference type="SAM" id="Phobius"/>
    </source>
</evidence>
<evidence type="ECO:0000313" key="2">
    <source>
        <dbReference type="EMBL" id="MFD1630562.1"/>
    </source>
</evidence>